<keyword evidence="8" id="KW-1185">Reference proteome</keyword>
<proteinExistence type="predicted"/>
<dbReference type="Pfam" id="PF04479">
    <property type="entry name" value="RTA1"/>
    <property type="match status" value="1"/>
</dbReference>
<feature type="transmembrane region" description="Helical" evidence="5">
    <location>
        <begin position="87"/>
        <end position="107"/>
    </location>
</feature>
<dbReference type="GO" id="GO:0000324">
    <property type="term" value="C:fungal-type vacuole"/>
    <property type="evidence" value="ECO:0007669"/>
    <property type="project" value="TreeGrafter"/>
</dbReference>
<feature type="transmembrane region" description="Helical" evidence="5">
    <location>
        <begin position="293"/>
        <end position="317"/>
    </location>
</feature>
<sequence>MHKHRFTPLAPLLLFALVQIPGALAARERNRPSYRTCHEVSPSCPLAGTTYGYYPELGPNAFFLALFALLFLWSLGVGIWSKTWTYTLALGGGTLLEALGYLGRVLMHNNPWNKQGFEMQICCLVLGPSFVAAAIYLTLKHFVIYCGQEHSILKARLYPWIFVGCDFASIVLQAIGGGVAAGGGSSDNINIVNVGNNLILTGIAFQVATMTACGLLVVTYLWRYRSARARRLASTEKSAFQSSRDNGMVSTKLYVFGSMVVLAYFTVLIRCIYRLPEMAGGWGNELMRKEKEFLLLDGMMVAIACVALTAVHPAFFFEPFTKFRKSTHKASDENSTPTISD</sequence>
<name>A0A9P4V0D5_9PLEO</name>
<evidence type="ECO:0000313" key="7">
    <source>
        <dbReference type="EMBL" id="KAF2731130.1"/>
    </source>
</evidence>
<evidence type="ECO:0000313" key="8">
    <source>
        <dbReference type="Proteomes" id="UP000799444"/>
    </source>
</evidence>
<comment type="caution">
    <text evidence="7">The sequence shown here is derived from an EMBL/GenBank/DDBJ whole genome shotgun (WGS) entry which is preliminary data.</text>
</comment>
<feature type="chain" id="PRO_5040341686" evidence="6">
    <location>
        <begin position="26"/>
        <end position="341"/>
    </location>
</feature>
<evidence type="ECO:0000256" key="4">
    <source>
        <dbReference type="ARBA" id="ARBA00023136"/>
    </source>
</evidence>
<evidence type="ECO:0000256" key="5">
    <source>
        <dbReference type="SAM" id="Phobius"/>
    </source>
</evidence>
<evidence type="ECO:0000256" key="6">
    <source>
        <dbReference type="SAM" id="SignalP"/>
    </source>
</evidence>
<dbReference type="PANTHER" id="PTHR31465:SF8">
    <property type="entry name" value="DOMAIN PROTEIN, PUTATIVE (AFU_ORTHOLOGUE AFUA_6G14140)-RELATED"/>
    <property type="match status" value="1"/>
</dbReference>
<evidence type="ECO:0000256" key="2">
    <source>
        <dbReference type="ARBA" id="ARBA00022692"/>
    </source>
</evidence>
<dbReference type="OrthoDB" id="4521223at2759"/>
<accession>A0A9P4V0D5</accession>
<dbReference type="InterPro" id="IPR007568">
    <property type="entry name" value="RTA1"/>
</dbReference>
<dbReference type="PANTHER" id="PTHR31465">
    <property type="entry name" value="PROTEIN RTA1-RELATED"/>
    <property type="match status" value="1"/>
</dbReference>
<feature type="transmembrane region" description="Helical" evidence="5">
    <location>
        <begin position="119"/>
        <end position="139"/>
    </location>
</feature>
<comment type="subcellular location">
    <subcellularLocation>
        <location evidence="1">Membrane</location>
        <topology evidence="1">Multi-pass membrane protein</topology>
    </subcellularLocation>
</comment>
<organism evidence="7 8">
    <name type="scientific">Polyplosphaeria fusca</name>
    <dbReference type="NCBI Taxonomy" id="682080"/>
    <lineage>
        <taxon>Eukaryota</taxon>
        <taxon>Fungi</taxon>
        <taxon>Dikarya</taxon>
        <taxon>Ascomycota</taxon>
        <taxon>Pezizomycotina</taxon>
        <taxon>Dothideomycetes</taxon>
        <taxon>Pleosporomycetidae</taxon>
        <taxon>Pleosporales</taxon>
        <taxon>Tetraplosphaeriaceae</taxon>
        <taxon>Polyplosphaeria</taxon>
    </lineage>
</organism>
<feature type="transmembrane region" description="Helical" evidence="5">
    <location>
        <begin position="203"/>
        <end position="222"/>
    </location>
</feature>
<dbReference type="AlphaFoldDB" id="A0A9P4V0D5"/>
<reference evidence="7" key="1">
    <citation type="journal article" date="2020" name="Stud. Mycol.">
        <title>101 Dothideomycetes genomes: a test case for predicting lifestyles and emergence of pathogens.</title>
        <authorList>
            <person name="Haridas S."/>
            <person name="Albert R."/>
            <person name="Binder M."/>
            <person name="Bloem J."/>
            <person name="Labutti K."/>
            <person name="Salamov A."/>
            <person name="Andreopoulos B."/>
            <person name="Baker S."/>
            <person name="Barry K."/>
            <person name="Bills G."/>
            <person name="Bluhm B."/>
            <person name="Cannon C."/>
            <person name="Castanera R."/>
            <person name="Culley D."/>
            <person name="Daum C."/>
            <person name="Ezra D."/>
            <person name="Gonzalez J."/>
            <person name="Henrissat B."/>
            <person name="Kuo A."/>
            <person name="Liang C."/>
            <person name="Lipzen A."/>
            <person name="Lutzoni F."/>
            <person name="Magnuson J."/>
            <person name="Mondo S."/>
            <person name="Nolan M."/>
            <person name="Ohm R."/>
            <person name="Pangilinan J."/>
            <person name="Park H.-J."/>
            <person name="Ramirez L."/>
            <person name="Alfaro M."/>
            <person name="Sun H."/>
            <person name="Tritt A."/>
            <person name="Yoshinaga Y."/>
            <person name="Zwiers L.-H."/>
            <person name="Turgeon B."/>
            <person name="Goodwin S."/>
            <person name="Spatafora J."/>
            <person name="Crous P."/>
            <person name="Grigoriev I."/>
        </authorList>
    </citation>
    <scope>NUCLEOTIDE SEQUENCE</scope>
    <source>
        <strain evidence="7">CBS 125425</strain>
    </source>
</reference>
<protein>
    <submittedName>
        <fullName evidence="7">RTA1-domain-containing protein</fullName>
    </submittedName>
</protein>
<evidence type="ECO:0000256" key="1">
    <source>
        <dbReference type="ARBA" id="ARBA00004141"/>
    </source>
</evidence>
<dbReference type="Proteomes" id="UP000799444">
    <property type="component" value="Unassembled WGS sequence"/>
</dbReference>
<gene>
    <name evidence="7" type="ORF">EJ04DRAFT_554957</name>
</gene>
<feature type="transmembrane region" description="Helical" evidence="5">
    <location>
        <begin position="160"/>
        <end position="183"/>
    </location>
</feature>
<keyword evidence="3 5" id="KW-1133">Transmembrane helix</keyword>
<keyword evidence="2 5" id="KW-0812">Transmembrane</keyword>
<feature type="transmembrane region" description="Helical" evidence="5">
    <location>
        <begin position="253"/>
        <end position="273"/>
    </location>
</feature>
<dbReference type="GO" id="GO:0005886">
    <property type="term" value="C:plasma membrane"/>
    <property type="evidence" value="ECO:0007669"/>
    <property type="project" value="TreeGrafter"/>
</dbReference>
<dbReference type="EMBL" id="ML996202">
    <property type="protein sequence ID" value="KAF2731130.1"/>
    <property type="molecule type" value="Genomic_DNA"/>
</dbReference>
<keyword evidence="6" id="KW-0732">Signal</keyword>
<feature type="transmembrane region" description="Helical" evidence="5">
    <location>
        <begin position="61"/>
        <end position="80"/>
    </location>
</feature>
<keyword evidence="4 5" id="KW-0472">Membrane</keyword>
<feature type="signal peptide" evidence="6">
    <location>
        <begin position="1"/>
        <end position="25"/>
    </location>
</feature>
<evidence type="ECO:0000256" key="3">
    <source>
        <dbReference type="ARBA" id="ARBA00022989"/>
    </source>
</evidence>